<reference evidence="2" key="1">
    <citation type="journal article" date="2023" name="Mol. Biol. Evol.">
        <title>Third-Generation Sequencing Reveals the Adaptive Role of the Epigenome in Three Deep-Sea Polychaetes.</title>
        <authorList>
            <person name="Perez M."/>
            <person name="Aroh O."/>
            <person name="Sun Y."/>
            <person name="Lan Y."/>
            <person name="Juniper S.K."/>
            <person name="Young C.R."/>
            <person name="Angers B."/>
            <person name="Qian P.Y."/>
        </authorList>
    </citation>
    <scope>NUCLEOTIDE SEQUENCE</scope>
    <source>
        <strain evidence="2">P08H-3</strain>
    </source>
</reference>
<dbReference type="InterPro" id="IPR006575">
    <property type="entry name" value="RWD_dom"/>
</dbReference>
<dbReference type="InterPro" id="IPR016135">
    <property type="entry name" value="UBQ-conjugating_enzyme/RWD"/>
</dbReference>
<keyword evidence="3" id="KW-1185">Reference proteome</keyword>
<gene>
    <name evidence="2" type="ORF">LSH36_12g03099</name>
</gene>
<evidence type="ECO:0000259" key="1">
    <source>
        <dbReference type="PROSITE" id="PS50908"/>
    </source>
</evidence>
<dbReference type="SMART" id="SM00591">
    <property type="entry name" value="RWD"/>
    <property type="match status" value="1"/>
</dbReference>
<dbReference type="AlphaFoldDB" id="A0AAD9KC97"/>
<organism evidence="2 3">
    <name type="scientific">Paralvinella palmiformis</name>
    <dbReference type="NCBI Taxonomy" id="53620"/>
    <lineage>
        <taxon>Eukaryota</taxon>
        <taxon>Metazoa</taxon>
        <taxon>Spiralia</taxon>
        <taxon>Lophotrochozoa</taxon>
        <taxon>Annelida</taxon>
        <taxon>Polychaeta</taxon>
        <taxon>Sedentaria</taxon>
        <taxon>Canalipalpata</taxon>
        <taxon>Terebellida</taxon>
        <taxon>Terebelliformia</taxon>
        <taxon>Alvinellidae</taxon>
        <taxon>Paralvinella</taxon>
    </lineage>
</organism>
<dbReference type="SUPFAM" id="SSF54495">
    <property type="entry name" value="UBC-like"/>
    <property type="match status" value="1"/>
</dbReference>
<proteinExistence type="predicted"/>
<evidence type="ECO:0000313" key="3">
    <source>
        <dbReference type="Proteomes" id="UP001208570"/>
    </source>
</evidence>
<dbReference type="CDD" id="cd23817">
    <property type="entry name" value="RWD-RWDD4"/>
    <property type="match status" value="1"/>
</dbReference>
<accession>A0AAD9KC97</accession>
<name>A0AAD9KC97_9ANNE</name>
<dbReference type="PANTHER" id="PTHR21275:SF1">
    <property type="entry name" value="RWD DOMAIN-CONTAINING PROTEIN 4"/>
    <property type="match status" value="1"/>
</dbReference>
<dbReference type="PROSITE" id="PS50908">
    <property type="entry name" value="RWD"/>
    <property type="match status" value="1"/>
</dbReference>
<feature type="domain" description="RWD" evidence="1">
    <location>
        <begin position="9"/>
        <end position="111"/>
    </location>
</feature>
<protein>
    <recommendedName>
        <fullName evidence="1">RWD domain-containing protein</fullName>
    </recommendedName>
</protein>
<evidence type="ECO:0000313" key="2">
    <source>
        <dbReference type="EMBL" id="KAK2169054.1"/>
    </source>
</evidence>
<dbReference type="Gene3D" id="3.10.110.10">
    <property type="entry name" value="Ubiquitin Conjugating Enzyme"/>
    <property type="match status" value="1"/>
</dbReference>
<dbReference type="Pfam" id="PF05773">
    <property type="entry name" value="RWD"/>
    <property type="match status" value="1"/>
</dbReference>
<dbReference type="EMBL" id="JAODUP010000012">
    <property type="protein sequence ID" value="KAK2169054.1"/>
    <property type="molecule type" value="Genomic_DNA"/>
</dbReference>
<sequence length="190" mass="22405">MSTKELQQEEHEVLQSIYESDVAFKEINETKFQYKVGEDGSNKSFLIEVIWGENYPNEMPDVNLSAFYNNHISESNKTIVINKLREEIEPFIGSAMTYTLFEYARENFDELMTYQTESSFQLSEEKDLEVNRTEVNSKKKEKKEHLTKAQKRKLYNRFGNQQTEKPRGWDWVDVIKHLSQTGLQPKSENS</sequence>
<dbReference type="InterPro" id="IPR042770">
    <property type="entry name" value="RWDD4"/>
</dbReference>
<comment type="caution">
    <text evidence="2">The sequence shown here is derived from an EMBL/GenBank/DDBJ whole genome shotgun (WGS) entry which is preliminary data.</text>
</comment>
<dbReference type="Proteomes" id="UP001208570">
    <property type="component" value="Unassembled WGS sequence"/>
</dbReference>
<dbReference type="PANTHER" id="PTHR21275">
    <property type="entry name" value="RWD DOMAIN-CONTAINING PROTEIN 4"/>
    <property type="match status" value="1"/>
</dbReference>